<proteinExistence type="predicted"/>
<evidence type="ECO:0000313" key="3">
    <source>
        <dbReference type="Proteomes" id="UP000095094"/>
    </source>
</evidence>
<dbReference type="RefSeq" id="WP_069664452.1">
    <property type="nucleotide sequence ID" value="NZ_JBHUJJ010000001.1"/>
</dbReference>
<gene>
    <name evidence="2" type="ORF">BCR25_09420</name>
</gene>
<sequence length="153" mass="17782">MNQSAQELWSQFKTEKNVLHDRYDVWAFGNSPQMADELLELVLKGEKVGTSSLHLLYDLGLEEEQMPAVGSYSIVLDGKDQAQAIIRTKVVDVLPYSQISEVHGYLEGEGDRTLSYWRQVHQPFFEQELKEYQRTFSEDVLIVYELFELVYRA</sequence>
<feature type="domain" description="ASCH" evidence="1">
    <location>
        <begin position="26"/>
        <end position="151"/>
    </location>
</feature>
<dbReference type="AlphaFoldDB" id="A0A1E5GDE3"/>
<name>A0A1E5GDE3_9ENTE</name>
<accession>A0A1E5GDE3</accession>
<dbReference type="InterPro" id="IPR015947">
    <property type="entry name" value="PUA-like_sf"/>
</dbReference>
<evidence type="ECO:0000259" key="1">
    <source>
        <dbReference type="SMART" id="SM01022"/>
    </source>
</evidence>
<dbReference type="CDD" id="cd06553">
    <property type="entry name" value="ASCH_Ef3133_like"/>
    <property type="match status" value="1"/>
</dbReference>
<dbReference type="EMBL" id="MIJY01000043">
    <property type="protein sequence ID" value="OEG10671.1"/>
    <property type="molecule type" value="Genomic_DNA"/>
</dbReference>
<dbReference type="Proteomes" id="UP000095094">
    <property type="component" value="Unassembled WGS sequence"/>
</dbReference>
<protein>
    <submittedName>
        <fullName evidence="2">RNA-binding protein</fullName>
    </submittedName>
</protein>
<dbReference type="Gene3D" id="3.10.400.10">
    <property type="entry name" value="Sulfate adenylyltransferase"/>
    <property type="match status" value="1"/>
</dbReference>
<dbReference type="InterPro" id="IPR009326">
    <property type="entry name" value="DUF984"/>
</dbReference>
<dbReference type="OrthoDB" id="9807542at2"/>
<organism evidence="2 3">
    <name type="scientific">Enterococcus termitis</name>
    <dbReference type="NCBI Taxonomy" id="332950"/>
    <lineage>
        <taxon>Bacteria</taxon>
        <taxon>Bacillati</taxon>
        <taxon>Bacillota</taxon>
        <taxon>Bacilli</taxon>
        <taxon>Lactobacillales</taxon>
        <taxon>Enterococcaceae</taxon>
        <taxon>Enterococcus</taxon>
    </lineage>
</organism>
<evidence type="ECO:0000313" key="2">
    <source>
        <dbReference type="EMBL" id="OEG10671.1"/>
    </source>
</evidence>
<dbReference type="InterPro" id="IPR007374">
    <property type="entry name" value="ASCH_domain"/>
</dbReference>
<keyword evidence="3" id="KW-1185">Reference proteome</keyword>
<dbReference type="SUPFAM" id="SSF88697">
    <property type="entry name" value="PUA domain-like"/>
    <property type="match status" value="1"/>
</dbReference>
<dbReference type="PANTHER" id="PTHR39203">
    <property type="entry name" value="CYTOPLASMIC PROTEIN-RELATED"/>
    <property type="match status" value="1"/>
</dbReference>
<comment type="caution">
    <text evidence="2">The sequence shown here is derived from an EMBL/GenBank/DDBJ whole genome shotgun (WGS) entry which is preliminary data.</text>
</comment>
<dbReference type="PATRIC" id="fig|332950.4.peg.4094"/>
<reference evidence="3" key="1">
    <citation type="submission" date="2016-09" db="EMBL/GenBank/DDBJ databases">
        <authorList>
            <person name="Gulvik C.A."/>
        </authorList>
    </citation>
    <scope>NUCLEOTIDE SEQUENCE [LARGE SCALE GENOMIC DNA]</scope>
    <source>
        <strain evidence="3">LMG 8895</strain>
    </source>
</reference>
<dbReference type="Pfam" id="PF04266">
    <property type="entry name" value="ASCH"/>
    <property type="match status" value="1"/>
</dbReference>
<dbReference type="SMART" id="SM01022">
    <property type="entry name" value="ASCH"/>
    <property type="match status" value="1"/>
</dbReference>
<dbReference type="PANTHER" id="PTHR39203:SF1">
    <property type="entry name" value="CYTOPLASMIC PROTEIN"/>
    <property type="match status" value="1"/>
</dbReference>
<dbReference type="PIRSF" id="PIRSF021320">
    <property type="entry name" value="DUF984"/>
    <property type="match status" value="1"/>
</dbReference>